<feature type="chain" id="PRO_5019728215" evidence="1">
    <location>
        <begin position="18"/>
        <end position="134"/>
    </location>
</feature>
<organism evidence="2">
    <name type="scientific">Rheinheimera sp. BAL341</name>
    <dbReference type="NCBI Taxonomy" id="1708203"/>
    <lineage>
        <taxon>Bacteria</taxon>
        <taxon>Pseudomonadati</taxon>
        <taxon>Pseudomonadota</taxon>
        <taxon>Gammaproteobacteria</taxon>
        <taxon>Chromatiales</taxon>
        <taxon>Chromatiaceae</taxon>
        <taxon>Rheinheimera</taxon>
    </lineage>
</organism>
<dbReference type="AlphaFoldDB" id="A0A486XTB7"/>
<dbReference type="EMBL" id="CAAJGR010000006">
    <property type="protein sequence ID" value="VHO05823.1"/>
    <property type="molecule type" value="Genomic_DNA"/>
</dbReference>
<keyword evidence="1" id="KW-0732">Signal</keyword>
<sequence>MRRLGLLAWLLPCWLSAATVVVHNDVAVEALSQAQLRSIFTMRQIQWPDGSPVYVLVMPDDHPLHQQFSREQLRLFPYQLTNIWDKLSFSGTGSQPRLVADEAEMQQLLRTLPGSIGYLPQYQPDSGFKEVRIE</sequence>
<reference evidence="2" key="1">
    <citation type="submission" date="2019-04" db="EMBL/GenBank/DDBJ databases">
        <authorList>
            <person name="Brambilla D."/>
        </authorList>
    </citation>
    <scope>NUCLEOTIDE SEQUENCE</scope>
    <source>
        <strain evidence="2">BAL1</strain>
    </source>
</reference>
<dbReference type="SUPFAM" id="SSF53850">
    <property type="entry name" value="Periplasmic binding protein-like II"/>
    <property type="match status" value="1"/>
</dbReference>
<gene>
    <name evidence="2" type="ORF">BAL341_2909</name>
</gene>
<proteinExistence type="predicted"/>
<evidence type="ECO:0000313" key="2">
    <source>
        <dbReference type="EMBL" id="VHO05823.1"/>
    </source>
</evidence>
<dbReference type="Gene3D" id="3.40.190.10">
    <property type="entry name" value="Periplasmic binding protein-like II"/>
    <property type="match status" value="1"/>
</dbReference>
<evidence type="ECO:0000256" key="1">
    <source>
        <dbReference type="SAM" id="SignalP"/>
    </source>
</evidence>
<protein>
    <submittedName>
        <fullName evidence="2">COGs COG0226</fullName>
    </submittedName>
</protein>
<name>A0A486XTB7_9GAMM</name>
<accession>A0A486XTB7</accession>
<feature type="signal peptide" evidence="1">
    <location>
        <begin position="1"/>
        <end position="17"/>
    </location>
</feature>